<evidence type="ECO:0000313" key="1">
    <source>
        <dbReference type="EMBL" id="KAJ8124727.1"/>
    </source>
</evidence>
<organism evidence="1 2">
    <name type="scientific">Lasiodiplodia mahajangana</name>
    <dbReference type="NCBI Taxonomy" id="1108764"/>
    <lineage>
        <taxon>Eukaryota</taxon>
        <taxon>Fungi</taxon>
        <taxon>Dikarya</taxon>
        <taxon>Ascomycota</taxon>
        <taxon>Pezizomycotina</taxon>
        <taxon>Dothideomycetes</taxon>
        <taxon>Dothideomycetes incertae sedis</taxon>
        <taxon>Botryosphaeriales</taxon>
        <taxon>Botryosphaeriaceae</taxon>
        <taxon>Lasiodiplodia</taxon>
    </lineage>
</organism>
<comment type="caution">
    <text evidence="1">The sequence shown here is derived from an EMBL/GenBank/DDBJ whole genome shotgun (WGS) entry which is preliminary data.</text>
</comment>
<proteinExistence type="predicted"/>
<evidence type="ECO:0000313" key="2">
    <source>
        <dbReference type="Proteomes" id="UP001153332"/>
    </source>
</evidence>
<sequence>MALTITPTIGSLVSIYIFLRVLLFLTQDAREPPAIETSIPFLGPLLGLIRGKTQYYVALRDKFKLPLYTLRLPFSRIYVLSSPDLISPVQKQWRTLNFAPFSSGAGKVLGMSKQSLEVMHEGLSDRDGYSASMARHMSLVLGPGEDLDAINRRSIELFLDDLKTLAISGNTRNPLRDPKTKDAWKLFEESFLTLAISPLPSLLSRKILQARETLAAAMIKYMLKGGHEKASALVRMRHDVHASGYNFSLEDIARGELGNTFAVLGNTTPSAWWFLYHVFSDPAVLADIRRELEACIQVDSKTNTHSIDLACIRTSCPILLSTFQEMLRFRALNAGPRMVMEDVDVNGFLLKKGNILMIPAPVHHTDITAWGESATVFDHMRFARKFAPGKKGQTRVAFRAFGGGHVLCPGRHFASMEIMALGALLVLQFDIKPVAGRWTEPKCDNSPLATGFPVPDHDIPVEFVARHPERQWRVSFTRSSEAMGIVSEDAPSTSNRI</sequence>
<accession>A0ACC2JBG2</accession>
<reference evidence="1" key="1">
    <citation type="submission" date="2022-12" db="EMBL/GenBank/DDBJ databases">
        <title>Genome Sequence of Lasiodiplodia mahajangana.</title>
        <authorList>
            <person name="Buettner E."/>
        </authorList>
    </citation>
    <scope>NUCLEOTIDE SEQUENCE</scope>
    <source>
        <strain evidence="1">VT137</strain>
    </source>
</reference>
<dbReference type="Proteomes" id="UP001153332">
    <property type="component" value="Unassembled WGS sequence"/>
</dbReference>
<protein>
    <submittedName>
        <fullName evidence="1">Uncharacterized protein</fullName>
    </submittedName>
</protein>
<name>A0ACC2JBG2_9PEZI</name>
<dbReference type="EMBL" id="JAPUUL010002812">
    <property type="protein sequence ID" value="KAJ8124727.1"/>
    <property type="molecule type" value="Genomic_DNA"/>
</dbReference>
<gene>
    <name evidence="1" type="ORF">O1611_g8912</name>
</gene>
<keyword evidence="2" id="KW-1185">Reference proteome</keyword>